<dbReference type="GO" id="GO:0009190">
    <property type="term" value="P:cyclic nucleotide biosynthetic process"/>
    <property type="evidence" value="ECO:0007669"/>
    <property type="project" value="InterPro"/>
</dbReference>
<proteinExistence type="predicted"/>
<dbReference type="OrthoDB" id="3976391at2"/>
<dbReference type="SUPFAM" id="SSF55073">
    <property type="entry name" value="Nucleotide cyclase"/>
    <property type="match status" value="1"/>
</dbReference>
<dbReference type="STRING" id="1963862.B4O97_17550"/>
<name>A0A1Y1RTL4_9SPIO</name>
<dbReference type="GO" id="GO:0004016">
    <property type="term" value="F:adenylate cyclase activity"/>
    <property type="evidence" value="ECO:0007669"/>
    <property type="project" value="UniProtKB-ARBA"/>
</dbReference>
<dbReference type="AlphaFoldDB" id="A0A1Y1RTL4"/>
<dbReference type="PROSITE" id="PS50125">
    <property type="entry name" value="GUANYLATE_CYCLASE_2"/>
    <property type="match status" value="1"/>
</dbReference>
<dbReference type="RefSeq" id="WP_083052814.1">
    <property type="nucleotide sequence ID" value="NZ_MWQY01000027.1"/>
</dbReference>
<accession>A0A1Y1RTL4</accession>
<keyword evidence="3" id="KW-1185">Reference proteome</keyword>
<dbReference type="InterPro" id="IPR001054">
    <property type="entry name" value="A/G_cyclase"/>
</dbReference>
<sequence>MLEPALKNRKIELLAQNFRPDEIDEIGRLLFKKYNSHLLTGTETHFTLSPRKCAAALVDECIEKDRVEKLIELIVSLDDQTILGRQVRIEGLEEFLNNLAHTGTVYDFRKRRLVKARKELDLQPGWGSLNEGKRYSITVMSLDVAGNSALVSKYGNRVMEKVYFHLRRFLENRIYRYDGRIWNFAGDGGIVAFTFRGHQDRGVLCALEIQRSLPIFHLQMESSLKESIALRIGLDTGKLKFSNQTGNIVSEVINYASHLEKQNTSAGGVSISGNLHGEISSRIASVFECTGEFEGRPAYCMPNRLDLL</sequence>
<gene>
    <name evidence="2" type="ORF">B4O97_17550</name>
</gene>
<dbReference type="EMBL" id="MWQY01000027">
    <property type="protein sequence ID" value="ORC31123.1"/>
    <property type="molecule type" value="Genomic_DNA"/>
</dbReference>
<feature type="domain" description="Guanylate cyclase" evidence="1">
    <location>
        <begin position="138"/>
        <end position="260"/>
    </location>
</feature>
<evidence type="ECO:0000313" key="2">
    <source>
        <dbReference type="EMBL" id="ORC31123.1"/>
    </source>
</evidence>
<dbReference type="Proteomes" id="UP000192343">
    <property type="component" value="Unassembled WGS sequence"/>
</dbReference>
<dbReference type="InterPro" id="IPR029787">
    <property type="entry name" value="Nucleotide_cyclase"/>
</dbReference>
<dbReference type="Gene3D" id="3.30.70.1230">
    <property type="entry name" value="Nucleotide cyclase"/>
    <property type="match status" value="1"/>
</dbReference>
<comment type="caution">
    <text evidence="2">The sequence shown here is derived from an EMBL/GenBank/DDBJ whole genome shotgun (WGS) entry which is preliminary data.</text>
</comment>
<dbReference type="GO" id="GO:0035556">
    <property type="term" value="P:intracellular signal transduction"/>
    <property type="evidence" value="ECO:0007669"/>
    <property type="project" value="InterPro"/>
</dbReference>
<organism evidence="2 3">
    <name type="scientific">Marispirochaeta aestuarii</name>
    <dbReference type="NCBI Taxonomy" id="1963862"/>
    <lineage>
        <taxon>Bacteria</taxon>
        <taxon>Pseudomonadati</taxon>
        <taxon>Spirochaetota</taxon>
        <taxon>Spirochaetia</taxon>
        <taxon>Spirochaetales</taxon>
        <taxon>Spirochaetaceae</taxon>
        <taxon>Marispirochaeta</taxon>
    </lineage>
</organism>
<protein>
    <recommendedName>
        <fullName evidence="1">Guanylate cyclase domain-containing protein</fullName>
    </recommendedName>
</protein>
<evidence type="ECO:0000259" key="1">
    <source>
        <dbReference type="PROSITE" id="PS50125"/>
    </source>
</evidence>
<reference evidence="2 3" key="1">
    <citation type="submission" date="2017-03" db="EMBL/GenBank/DDBJ databases">
        <title>Draft Genome sequence of Marispirochaeta sp. strain JC444.</title>
        <authorList>
            <person name="Shivani Y."/>
            <person name="Subhash Y."/>
            <person name="Sasikala C."/>
            <person name="Ramana C."/>
        </authorList>
    </citation>
    <scope>NUCLEOTIDE SEQUENCE [LARGE SCALE GENOMIC DNA]</scope>
    <source>
        <strain evidence="2 3">JC444</strain>
    </source>
</reference>
<evidence type="ECO:0000313" key="3">
    <source>
        <dbReference type="Proteomes" id="UP000192343"/>
    </source>
</evidence>